<accession>A0ABP9L311</accession>
<dbReference type="RefSeq" id="WP_345499603.1">
    <property type="nucleotide sequence ID" value="NZ_BAABJM010000009.1"/>
</dbReference>
<proteinExistence type="predicted"/>
<dbReference type="EMBL" id="BAABJM010000009">
    <property type="protein sequence ID" value="GAA5068479.1"/>
    <property type="molecule type" value="Genomic_DNA"/>
</dbReference>
<keyword evidence="3" id="KW-1185">Reference proteome</keyword>
<gene>
    <name evidence="2" type="ORF">GCM10023318_58830</name>
</gene>
<name>A0ABP9L311_9NOCA</name>
<dbReference type="Proteomes" id="UP001500603">
    <property type="component" value="Unassembled WGS sequence"/>
</dbReference>
<feature type="chain" id="PRO_5045511212" description="DUF3558 domain-containing protein" evidence="1">
    <location>
        <begin position="23"/>
        <end position="188"/>
    </location>
</feature>
<evidence type="ECO:0008006" key="4">
    <source>
        <dbReference type="Google" id="ProtNLM"/>
    </source>
</evidence>
<evidence type="ECO:0000313" key="3">
    <source>
        <dbReference type="Proteomes" id="UP001500603"/>
    </source>
</evidence>
<organism evidence="2 3">
    <name type="scientific">Nocardia callitridis</name>
    <dbReference type="NCBI Taxonomy" id="648753"/>
    <lineage>
        <taxon>Bacteria</taxon>
        <taxon>Bacillati</taxon>
        <taxon>Actinomycetota</taxon>
        <taxon>Actinomycetes</taxon>
        <taxon>Mycobacteriales</taxon>
        <taxon>Nocardiaceae</taxon>
        <taxon>Nocardia</taxon>
    </lineage>
</organism>
<sequence>MRRSLTFWRAAALGLGTVMTLAACGSSIPGRSLPMQAGTEGSGMAAEAPAGFKPCDDLPQSFIDSARLKGKILSNSSASGGIEWRGCQWTTSDIDVLAIHSTNITLDMVRWKKFAYTRDLVIDGRQAVVTRQLEDTPDECLVNVELKGGSLEIVFDGFSSSRGPAALDSCDLAVDLAQQLAPSLPAMA</sequence>
<dbReference type="InterPro" id="IPR024520">
    <property type="entry name" value="DUF3558"/>
</dbReference>
<reference evidence="3" key="1">
    <citation type="journal article" date="2019" name="Int. J. Syst. Evol. Microbiol.">
        <title>The Global Catalogue of Microorganisms (GCM) 10K type strain sequencing project: providing services to taxonomists for standard genome sequencing and annotation.</title>
        <authorList>
            <consortium name="The Broad Institute Genomics Platform"/>
            <consortium name="The Broad Institute Genome Sequencing Center for Infectious Disease"/>
            <person name="Wu L."/>
            <person name="Ma J."/>
        </authorList>
    </citation>
    <scope>NUCLEOTIDE SEQUENCE [LARGE SCALE GENOMIC DNA]</scope>
    <source>
        <strain evidence="3">JCM 18298</strain>
    </source>
</reference>
<protein>
    <recommendedName>
        <fullName evidence="4">DUF3558 domain-containing protein</fullName>
    </recommendedName>
</protein>
<feature type="signal peptide" evidence="1">
    <location>
        <begin position="1"/>
        <end position="22"/>
    </location>
</feature>
<comment type="caution">
    <text evidence="2">The sequence shown here is derived from an EMBL/GenBank/DDBJ whole genome shotgun (WGS) entry which is preliminary data.</text>
</comment>
<dbReference type="PROSITE" id="PS51257">
    <property type="entry name" value="PROKAR_LIPOPROTEIN"/>
    <property type="match status" value="1"/>
</dbReference>
<evidence type="ECO:0000313" key="2">
    <source>
        <dbReference type="EMBL" id="GAA5068479.1"/>
    </source>
</evidence>
<dbReference type="Pfam" id="PF12079">
    <property type="entry name" value="DUF3558"/>
    <property type="match status" value="1"/>
</dbReference>
<evidence type="ECO:0000256" key="1">
    <source>
        <dbReference type="SAM" id="SignalP"/>
    </source>
</evidence>
<keyword evidence="1" id="KW-0732">Signal</keyword>